<organism evidence="1">
    <name type="scientific">mine drainage metagenome</name>
    <dbReference type="NCBI Taxonomy" id="410659"/>
    <lineage>
        <taxon>unclassified sequences</taxon>
        <taxon>metagenomes</taxon>
        <taxon>ecological metagenomes</taxon>
    </lineage>
</organism>
<accession>A0A1J5RH08</accession>
<name>A0A1J5RH08_9ZZZZ</name>
<protein>
    <submittedName>
        <fullName evidence="1">Uncharacterized protein</fullName>
    </submittedName>
</protein>
<dbReference type="EMBL" id="MLJW01000260">
    <property type="protein sequence ID" value="OIQ91396.1"/>
    <property type="molecule type" value="Genomic_DNA"/>
</dbReference>
<sequence>MSSAGHGRALSLAIERRHHAGELLINDALTAANDNEM</sequence>
<reference evidence="1" key="1">
    <citation type="submission" date="2016-10" db="EMBL/GenBank/DDBJ databases">
        <title>Sequence of Gallionella enrichment culture.</title>
        <authorList>
            <person name="Poehlein A."/>
            <person name="Muehling M."/>
            <person name="Daniel R."/>
        </authorList>
    </citation>
    <scope>NUCLEOTIDE SEQUENCE</scope>
</reference>
<dbReference type="AlphaFoldDB" id="A0A1J5RH08"/>
<comment type="caution">
    <text evidence="1">The sequence shown here is derived from an EMBL/GenBank/DDBJ whole genome shotgun (WGS) entry which is preliminary data.</text>
</comment>
<evidence type="ECO:0000313" key="1">
    <source>
        <dbReference type="EMBL" id="OIQ91396.1"/>
    </source>
</evidence>
<gene>
    <name evidence="1" type="ORF">GALL_266700</name>
</gene>
<proteinExistence type="predicted"/>